<feature type="compositionally biased region" description="Low complexity" evidence="1">
    <location>
        <begin position="26"/>
        <end position="44"/>
    </location>
</feature>
<evidence type="ECO:0008006" key="4">
    <source>
        <dbReference type="Google" id="ProtNLM"/>
    </source>
</evidence>
<accession>F0M978</accession>
<sequence>MAAASLALPLWLSACVVDGPREPVTESSVPAATPEAAAPAVSSPTPAPQAKDAVPLGTAGTTAPAREESAAPGLSAGPGTASASARGKSARGGEGPPEAAASEAAGATAAGTAAGTVTAYYVLPDDGGRNGVRFGCNDSLVGITMESPIAGDSLPAAMEALLQAPGEAETPPPGVYNALSGSRLTFLSGSFDGTTVTVYLAGTLRPAGTCDVPRLEAQLTQTALASVGAIRAEIRVNGRSLAEALSLK</sequence>
<reference evidence="2 3" key="1">
    <citation type="journal article" date="2011" name="Stand. Genomic Sci.">
        <title>Complete genome sequence of Arthrobacter phenanthrenivorans type strain (Sphe3).</title>
        <authorList>
            <person name="Kallimanis A."/>
            <person name="Labutti K.M."/>
            <person name="Lapidus A."/>
            <person name="Clum A."/>
            <person name="Lykidis A."/>
            <person name="Mavromatis K."/>
            <person name="Pagani I."/>
            <person name="Liolios K."/>
            <person name="Ivanova N."/>
            <person name="Goodwin L."/>
            <person name="Pitluck S."/>
            <person name="Chen A."/>
            <person name="Palaniappan K."/>
            <person name="Markowitz V."/>
            <person name="Bristow J."/>
            <person name="Velentzas A.D."/>
            <person name="Perisynakis A."/>
            <person name="Ouzounis C.C."/>
            <person name="Kyrpides N.C."/>
            <person name="Koukkou A.I."/>
            <person name="Drainas C."/>
        </authorList>
    </citation>
    <scope>NUCLEOTIDE SEQUENCE [LARGE SCALE GENOMIC DNA]</scope>
    <source>
        <strain evidence="3">DSM 18606 / JCM 16027 / LMG 23796 / Sphe3</strain>
    </source>
</reference>
<evidence type="ECO:0000256" key="1">
    <source>
        <dbReference type="SAM" id="MobiDB-lite"/>
    </source>
</evidence>
<name>F0M978_PSEPM</name>
<dbReference type="eggNOG" id="COG3064">
    <property type="taxonomic scope" value="Bacteria"/>
</dbReference>
<evidence type="ECO:0000313" key="2">
    <source>
        <dbReference type="EMBL" id="ADX74932.1"/>
    </source>
</evidence>
<proteinExistence type="predicted"/>
<evidence type="ECO:0000313" key="3">
    <source>
        <dbReference type="Proteomes" id="UP000008639"/>
    </source>
</evidence>
<protein>
    <recommendedName>
        <fullName evidence="4">GerMN domain-containing protein</fullName>
    </recommendedName>
</protein>
<dbReference type="AlphaFoldDB" id="F0M978"/>
<gene>
    <name evidence="2" type="ordered locus">Asphe3_38440</name>
</gene>
<dbReference type="STRING" id="930171.Asphe3_38440"/>
<dbReference type="Proteomes" id="UP000008639">
    <property type="component" value="Chromosome"/>
</dbReference>
<dbReference type="KEGG" id="apn:Asphe3_38440"/>
<dbReference type="HOGENOM" id="CLU_952018_0_0_11"/>
<dbReference type="EMBL" id="CP002379">
    <property type="protein sequence ID" value="ADX74932.1"/>
    <property type="molecule type" value="Genomic_DNA"/>
</dbReference>
<feature type="region of interest" description="Disordered" evidence="1">
    <location>
        <begin position="21"/>
        <end position="104"/>
    </location>
</feature>
<organism evidence="2 3">
    <name type="scientific">Pseudarthrobacter phenanthrenivorans (strain DSM 18606 / JCM 16027 / LMG 23796 / Sphe3)</name>
    <name type="common">Arthrobacter phenanthrenivorans</name>
    <dbReference type="NCBI Taxonomy" id="930171"/>
    <lineage>
        <taxon>Bacteria</taxon>
        <taxon>Bacillati</taxon>
        <taxon>Actinomycetota</taxon>
        <taxon>Actinomycetes</taxon>
        <taxon>Micrococcales</taxon>
        <taxon>Micrococcaceae</taxon>
        <taxon>Pseudarthrobacter</taxon>
    </lineage>
</organism>